<keyword evidence="8" id="KW-1185">Reference proteome</keyword>
<dbReference type="Proteomes" id="UP001497392">
    <property type="component" value="Unassembled WGS sequence"/>
</dbReference>
<proteinExistence type="inferred from homology"/>
<dbReference type="InterPro" id="IPR042452">
    <property type="entry name" value="ZPR1_Znf1/2"/>
</dbReference>
<name>A0ABP1G9Q1_9CHLO</name>
<keyword evidence="4" id="KW-0862">Zinc</keyword>
<dbReference type="Pfam" id="PF03367">
    <property type="entry name" value="Zn_ribbon_ZPR1"/>
    <property type="match status" value="2"/>
</dbReference>
<sequence>MTTPEVIHVDADYEDPMKFESLCMECMNNGETTMMLTKIPHFREVVVCSFECDHCGNRNNELQFAGVYGEHGVRYTLTLAEGDEEARSRQVVKSDSATVTVPELEFEIPMGTQKGTITTVEGMLREAGDALRAFQPQRAQQDPETAAAISQFLVKLEACVDGESAFTMVLDDPSGNSYIETPAESHEKDPLLQLDLYERTAEQAEGIGLLPPEPAGKLSLLHVWPKEAFGGTGKRGTALPEIAENDVYHGAAPVGAAAAHRGLAKMRGDSAEALLRRYTAPEEVMEMPGHCGACGAPCMTRMYQTEIPFFKDVILMSDSCDVCGYKSSEIKGGGAISDKGRLITVQVTEQEDLRRDVIKADSAVVGVPELDLEVSTGTLGGLITTVEGLLDTIAQNLKNTQGFHLGDSAKHEQKRTWQTFFAEVERCKNLETPWTLELRDPLANSFVSSVLEDPRKDPRMQMEDYERDEEEDEHWGIDHLKAEAAKHSSANAQSATGTIGQDTTELKTNTEPQAREMHV</sequence>
<feature type="domain" description="Zinc finger ZPR1-type" evidence="6">
    <location>
        <begin position="289"/>
        <end position="449"/>
    </location>
</feature>
<accession>A0ABP1G9Q1</accession>
<feature type="compositionally biased region" description="Basic and acidic residues" evidence="5">
    <location>
        <begin position="474"/>
        <end position="486"/>
    </location>
</feature>
<keyword evidence="2" id="KW-0479">Metal-binding</keyword>
<feature type="compositionally biased region" description="Polar residues" evidence="5">
    <location>
        <begin position="488"/>
        <end position="512"/>
    </location>
</feature>
<evidence type="ECO:0000256" key="5">
    <source>
        <dbReference type="SAM" id="MobiDB-lite"/>
    </source>
</evidence>
<evidence type="ECO:0000256" key="3">
    <source>
        <dbReference type="ARBA" id="ARBA00022771"/>
    </source>
</evidence>
<comment type="caution">
    <text evidence="7">The sequence shown here is derived from an EMBL/GenBank/DDBJ whole genome shotgun (WGS) entry which is preliminary data.</text>
</comment>
<evidence type="ECO:0000256" key="1">
    <source>
        <dbReference type="ARBA" id="ARBA00008354"/>
    </source>
</evidence>
<dbReference type="PANTHER" id="PTHR10876:SF0">
    <property type="entry name" value="ZINC FINGER PROTEIN ZPR1"/>
    <property type="match status" value="1"/>
</dbReference>
<comment type="similarity">
    <text evidence="1">Belongs to the ZPR1 family.</text>
</comment>
<dbReference type="Pfam" id="PF22794">
    <property type="entry name" value="jr-ZPR1"/>
    <property type="match status" value="2"/>
</dbReference>
<evidence type="ECO:0000259" key="6">
    <source>
        <dbReference type="SMART" id="SM00709"/>
    </source>
</evidence>
<feature type="domain" description="Zinc finger ZPR1-type" evidence="6">
    <location>
        <begin position="21"/>
        <end position="181"/>
    </location>
</feature>
<dbReference type="InterPro" id="IPR040141">
    <property type="entry name" value="ZPR1"/>
</dbReference>
<feature type="region of interest" description="Disordered" evidence="5">
    <location>
        <begin position="453"/>
        <end position="519"/>
    </location>
</feature>
<reference evidence="7 8" key="1">
    <citation type="submission" date="2024-06" db="EMBL/GenBank/DDBJ databases">
        <authorList>
            <person name="Kraege A."/>
            <person name="Thomma B."/>
        </authorList>
    </citation>
    <scope>NUCLEOTIDE SEQUENCE [LARGE SCALE GENOMIC DNA]</scope>
</reference>
<dbReference type="NCBIfam" id="TIGR00310">
    <property type="entry name" value="ZPR1_znf"/>
    <property type="match status" value="2"/>
</dbReference>
<dbReference type="InterPro" id="IPR004457">
    <property type="entry name" value="Znf_ZPR1"/>
</dbReference>
<evidence type="ECO:0000256" key="2">
    <source>
        <dbReference type="ARBA" id="ARBA00022723"/>
    </source>
</evidence>
<protein>
    <submittedName>
        <fullName evidence="7">G10223 protein</fullName>
    </submittedName>
</protein>
<dbReference type="InterPro" id="IPR056180">
    <property type="entry name" value="ZPR1_jr_dom"/>
</dbReference>
<dbReference type="EMBL" id="CAXHTA020000017">
    <property type="protein sequence ID" value="CAL5227289.1"/>
    <property type="molecule type" value="Genomic_DNA"/>
</dbReference>
<evidence type="ECO:0000313" key="8">
    <source>
        <dbReference type="Proteomes" id="UP001497392"/>
    </source>
</evidence>
<evidence type="ECO:0000256" key="4">
    <source>
        <dbReference type="ARBA" id="ARBA00022833"/>
    </source>
</evidence>
<organism evidence="7 8">
    <name type="scientific">Coccomyxa viridis</name>
    <dbReference type="NCBI Taxonomy" id="1274662"/>
    <lineage>
        <taxon>Eukaryota</taxon>
        <taxon>Viridiplantae</taxon>
        <taxon>Chlorophyta</taxon>
        <taxon>core chlorophytes</taxon>
        <taxon>Trebouxiophyceae</taxon>
        <taxon>Trebouxiophyceae incertae sedis</taxon>
        <taxon>Coccomyxaceae</taxon>
        <taxon>Coccomyxa</taxon>
    </lineage>
</organism>
<evidence type="ECO:0000313" key="7">
    <source>
        <dbReference type="EMBL" id="CAL5227289.1"/>
    </source>
</evidence>
<dbReference type="Gene3D" id="2.20.25.420">
    <property type="entry name" value="ZPR1, zinc finger domain"/>
    <property type="match status" value="2"/>
</dbReference>
<feature type="compositionally biased region" description="Basic and acidic residues" evidence="5">
    <location>
        <begin position="453"/>
        <end position="464"/>
    </location>
</feature>
<gene>
    <name evidence="7" type="primary">g10223</name>
    <name evidence="7" type="ORF">VP750_LOCUS9195</name>
</gene>
<dbReference type="SMART" id="SM00709">
    <property type="entry name" value="Zpr1"/>
    <property type="match status" value="2"/>
</dbReference>
<dbReference type="PANTHER" id="PTHR10876">
    <property type="entry name" value="ZINC FINGER PROTEIN ZPR1"/>
    <property type="match status" value="1"/>
</dbReference>
<keyword evidence="3" id="KW-0863">Zinc-finger</keyword>
<dbReference type="Gene3D" id="2.60.120.1040">
    <property type="entry name" value="ZPR1, A/B domain"/>
    <property type="match status" value="2"/>
</dbReference>
<dbReference type="InterPro" id="IPR042451">
    <property type="entry name" value="ZPR1_A/B_dom"/>
</dbReference>